<dbReference type="Gene3D" id="3.30.70.60">
    <property type="match status" value="1"/>
</dbReference>
<dbReference type="Pfam" id="PF04350">
    <property type="entry name" value="PilO"/>
    <property type="match status" value="1"/>
</dbReference>
<dbReference type="PIRSF" id="PIRSF016482">
    <property type="entry name" value="PilO"/>
    <property type="match status" value="1"/>
</dbReference>
<evidence type="ECO:0000256" key="1">
    <source>
        <dbReference type="SAM" id="MobiDB-lite"/>
    </source>
</evidence>
<keyword evidence="2" id="KW-0812">Transmembrane</keyword>
<dbReference type="PANTHER" id="PTHR39555">
    <property type="entry name" value="FIMBRIAL ASSEMBLY PROTEIN PILO-LIKE PROTEIN-RELATED"/>
    <property type="match status" value="1"/>
</dbReference>
<dbReference type="AlphaFoldDB" id="A0A220S071"/>
<keyword evidence="2" id="KW-0472">Membrane</keyword>
<dbReference type="EMBL" id="CP022278">
    <property type="protein sequence ID" value="ASK26837.1"/>
    <property type="molecule type" value="Genomic_DNA"/>
</dbReference>
<evidence type="ECO:0000313" key="3">
    <source>
        <dbReference type="EMBL" id="ASK26837.1"/>
    </source>
</evidence>
<feature type="region of interest" description="Disordered" evidence="1">
    <location>
        <begin position="199"/>
        <end position="223"/>
    </location>
</feature>
<organism evidence="3 4">
    <name type="scientific">Neisseria chenwenguii</name>
    <dbReference type="NCBI Taxonomy" id="1853278"/>
    <lineage>
        <taxon>Bacteria</taxon>
        <taxon>Pseudomonadati</taxon>
        <taxon>Pseudomonadota</taxon>
        <taxon>Betaproteobacteria</taxon>
        <taxon>Neisseriales</taxon>
        <taxon>Neisseriaceae</taxon>
        <taxon>Neisseria</taxon>
    </lineage>
</organism>
<dbReference type="Gene3D" id="1.10.287.540">
    <property type="entry name" value="Helix hairpin bin"/>
    <property type="match status" value="1"/>
</dbReference>
<dbReference type="GO" id="GO:0043107">
    <property type="term" value="P:type IV pilus-dependent motility"/>
    <property type="evidence" value="ECO:0007669"/>
    <property type="project" value="InterPro"/>
</dbReference>
<feature type="transmembrane region" description="Helical" evidence="2">
    <location>
        <begin position="21"/>
        <end position="41"/>
    </location>
</feature>
<dbReference type="Proteomes" id="UP000198238">
    <property type="component" value="Chromosome"/>
</dbReference>
<name>A0A220S071_9NEIS</name>
<dbReference type="RefSeq" id="WP_089035558.1">
    <property type="nucleotide sequence ID" value="NZ_CP022278.1"/>
</dbReference>
<reference evidence="3 4" key="1">
    <citation type="submission" date="2017-06" db="EMBL/GenBank/DDBJ databases">
        <title>Neisseria chenwenguii sp. nov., isolated from the intestinal contents of Tibetan Plateau Pika in Yushu, Qinghai Province, China.</title>
        <authorList>
            <person name="Zhang G."/>
        </authorList>
    </citation>
    <scope>NUCLEOTIDE SEQUENCE [LARGE SCALE GENOMIC DNA]</scope>
    <source>
        <strain evidence="3 4">10023</strain>
    </source>
</reference>
<dbReference type="KEGG" id="nei:BG910_02950"/>
<dbReference type="OrthoDB" id="9802133at2"/>
<protein>
    <submittedName>
        <fullName evidence="3">Pilus assembly protein PilO</fullName>
    </submittedName>
</protein>
<gene>
    <name evidence="3" type="ORF">BG910_02950</name>
</gene>
<dbReference type="InterPro" id="IPR014717">
    <property type="entry name" value="Transl_elong_EF1B/ribsomal_bS6"/>
</dbReference>
<dbReference type="InterPro" id="IPR007445">
    <property type="entry name" value="PilO"/>
</dbReference>
<evidence type="ECO:0000313" key="4">
    <source>
        <dbReference type="Proteomes" id="UP000198238"/>
    </source>
</evidence>
<proteinExistence type="predicted"/>
<accession>A0A220S071</accession>
<keyword evidence="2" id="KW-1133">Transmembrane helix</keyword>
<dbReference type="PANTHER" id="PTHR39555:SF1">
    <property type="entry name" value="TYPE IV PILUS INNER MEMBRANE COMPONENT PILO"/>
    <property type="match status" value="1"/>
</dbReference>
<evidence type="ECO:0000256" key="2">
    <source>
        <dbReference type="SAM" id="Phobius"/>
    </source>
</evidence>
<sequence>MANKKLKDMDVQSLHLLNMPTKCVLAGLAVAGVLAVGYFGVFRGQLETLSQAEAKEVELKETYTKKSIEAASLDNLKAELASIRSAFDVLLKQLPTDAEIPTLIQELHQAGATNGLRLDSVTPQAPENDGPIQKLPYAIAITGKYDQISKFTRDVGELSRIITMESLKISHANADKNGKNDQLTLSATATTYKARPAEEVAAEAKAKEAEQAKGDAASGSSDK</sequence>
<feature type="compositionally biased region" description="Basic and acidic residues" evidence="1">
    <location>
        <begin position="199"/>
        <end position="213"/>
    </location>
</feature>
<dbReference type="GO" id="GO:0043683">
    <property type="term" value="P:type IV pilus assembly"/>
    <property type="evidence" value="ECO:0007669"/>
    <property type="project" value="InterPro"/>
</dbReference>
<keyword evidence="4" id="KW-1185">Reference proteome</keyword>